<feature type="transmembrane region" description="Helical" evidence="1">
    <location>
        <begin position="20"/>
        <end position="40"/>
    </location>
</feature>
<feature type="transmembrane region" description="Helical" evidence="1">
    <location>
        <begin position="75"/>
        <end position="92"/>
    </location>
</feature>
<sequence length="119" mass="13353">MGIMGAMTGIGQLGFFEWIAGFHGSFNMSFVGVLIAHYYVISKDRYVQANGLAGVVSWLLVGVLCFFEILPVPFISATIVSFILYLILFNYVEKPLFGQKEVERYVPYRLARVAAEETK</sequence>
<keyword evidence="1" id="KW-0472">Membrane</keyword>
<evidence type="ECO:0000313" key="2">
    <source>
        <dbReference type="EMBL" id="CEO88869.1"/>
    </source>
</evidence>
<evidence type="ECO:0000313" key="3">
    <source>
        <dbReference type="Proteomes" id="UP000046155"/>
    </source>
</evidence>
<dbReference type="AlphaFoldDB" id="A0A0B7ME78"/>
<name>A0A0B7ME78_9FIRM</name>
<dbReference type="Proteomes" id="UP000046155">
    <property type="component" value="Unassembled WGS sequence"/>
</dbReference>
<accession>A0A0B7ME78</accession>
<proteinExistence type="predicted"/>
<reference evidence="3" key="1">
    <citation type="submission" date="2015-01" db="EMBL/GenBank/DDBJ databases">
        <authorList>
            <person name="Manzoor Shahid"/>
            <person name="Zubair Saima"/>
        </authorList>
    </citation>
    <scope>NUCLEOTIDE SEQUENCE [LARGE SCALE GENOMIC DNA]</scope>
    <source>
        <strain evidence="3">Sp3</strain>
    </source>
</reference>
<keyword evidence="1" id="KW-1133">Transmembrane helix</keyword>
<organism evidence="2 3">
    <name type="scientific">Syntrophaceticus schinkii</name>
    <dbReference type="NCBI Taxonomy" id="499207"/>
    <lineage>
        <taxon>Bacteria</taxon>
        <taxon>Bacillati</taxon>
        <taxon>Bacillota</taxon>
        <taxon>Clostridia</taxon>
        <taxon>Thermoanaerobacterales</taxon>
        <taxon>Thermoanaerobacterales Family III. Incertae Sedis</taxon>
        <taxon>Syntrophaceticus</taxon>
    </lineage>
</organism>
<keyword evidence="1" id="KW-0812">Transmembrane</keyword>
<keyword evidence="3" id="KW-1185">Reference proteome</keyword>
<gene>
    <name evidence="2" type="ORF">SSCH_290014</name>
</gene>
<feature type="transmembrane region" description="Helical" evidence="1">
    <location>
        <begin position="52"/>
        <end position="69"/>
    </location>
</feature>
<dbReference type="EMBL" id="CDRZ01000212">
    <property type="protein sequence ID" value="CEO88869.1"/>
    <property type="molecule type" value="Genomic_DNA"/>
</dbReference>
<protein>
    <submittedName>
        <fullName evidence="2">Uncharacterized protein</fullName>
    </submittedName>
</protein>
<evidence type="ECO:0000256" key="1">
    <source>
        <dbReference type="SAM" id="Phobius"/>
    </source>
</evidence>